<name>A0ABS4ZR86_9MYCO</name>
<dbReference type="RefSeq" id="WP_209915987.1">
    <property type="nucleotide sequence ID" value="NZ_JAGIOP010000002.1"/>
</dbReference>
<organism evidence="1 2">
    <name type="scientific">Mycolicibacterium lutetiense</name>
    <dbReference type="NCBI Taxonomy" id="1641992"/>
    <lineage>
        <taxon>Bacteria</taxon>
        <taxon>Bacillati</taxon>
        <taxon>Actinomycetota</taxon>
        <taxon>Actinomycetes</taxon>
        <taxon>Mycobacteriales</taxon>
        <taxon>Mycobacteriaceae</taxon>
        <taxon>Mycolicibacterium</taxon>
    </lineage>
</organism>
<comment type="caution">
    <text evidence="1">The sequence shown here is derived from an EMBL/GenBank/DDBJ whole genome shotgun (WGS) entry which is preliminary data.</text>
</comment>
<proteinExistence type="predicted"/>
<accession>A0ABS4ZR86</accession>
<dbReference type="EMBL" id="JAGIOP010000002">
    <property type="protein sequence ID" value="MBP2452016.1"/>
    <property type="molecule type" value="Genomic_DNA"/>
</dbReference>
<keyword evidence="2" id="KW-1185">Reference proteome</keyword>
<evidence type="ECO:0000313" key="1">
    <source>
        <dbReference type="EMBL" id="MBP2452016.1"/>
    </source>
</evidence>
<gene>
    <name evidence="1" type="ORF">JOF57_001929</name>
</gene>
<protein>
    <submittedName>
        <fullName evidence="1">Uncharacterized protein</fullName>
    </submittedName>
</protein>
<dbReference type="Proteomes" id="UP000694460">
    <property type="component" value="Unassembled WGS sequence"/>
</dbReference>
<reference evidence="1 2" key="1">
    <citation type="submission" date="2021-03" db="EMBL/GenBank/DDBJ databases">
        <title>Sequencing the genomes of 1000 actinobacteria strains.</title>
        <authorList>
            <person name="Klenk H.-P."/>
        </authorList>
    </citation>
    <scope>NUCLEOTIDE SEQUENCE [LARGE SCALE GENOMIC DNA]</scope>
    <source>
        <strain evidence="1 2">DSM 46713</strain>
    </source>
</reference>
<evidence type="ECO:0000313" key="2">
    <source>
        <dbReference type="Proteomes" id="UP000694460"/>
    </source>
</evidence>
<sequence length="59" mass="6322">MRGGISSPRRQLPWNRTVHERTARQIVLAATLLCAAVLAGTALGENPCLTGLIAELVVR</sequence>